<evidence type="ECO:0000313" key="3">
    <source>
        <dbReference type="EMBL" id="KGE19759.1"/>
    </source>
</evidence>
<reference evidence="3 4" key="2">
    <citation type="submission" date="2014-10" db="EMBL/GenBank/DDBJ databases">
        <title>Comparative genomics of the Paenibacillus odorifer group.</title>
        <authorList>
            <person name="Tsai Y.-C."/>
            <person name="Martin N."/>
            <person name="Korlach J."/>
            <person name="Wiedmann M."/>
        </authorList>
    </citation>
    <scope>NUCLEOTIDE SEQUENCE [LARGE SCALE GENOMIC DNA]</scope>
    <source>
        <strain evidence="3 4">DSM 18334</strain>
    </source>
</reference>
<dbReference type="EMBL" id="JQCR01000002">
    <property type="protein sequence ID" value="KGE19759.1"/>
    <property type="molecule type" value="Genomic_DNA"/>
</dbReference>
<evidence type="ECO:0000313" key="4">
    <source>
        <dbReference type="Proteomes" id="UP000029734"/>
    </source>
</evidence>
<dbReference type="PROSITE" id="PS51257">
    <property type="entry name" value="PROKAR_LIPOPROTEIN"/>
    <property type="match status" value="1"/>
</dbReference>
<evidence type="ECO:0000256" key="2">
    <source>
        <dbReference type="SAM" id="SignalP"/>
    </source>
</evidence>
<feature type="chain" id="PRO_5001937970" description="Lipoprotein" evidence="2">
    <location>
        <begin position="26"/>
        <end position="243"/>
    </location>
</feature>
<accession>A0A098MB37</accession>
<proteinExistence type="predicted"/>
<sequence length="243" mass="27154">MRKSGWIFLGIIILLLAACNGTPNATPEPTGQTQEQPEVTEATAEPQVTVDPQVTVEPSKTVEPQETEEAPEEGQPPTALEAAKTVISALKKGDMSTLASWVHRDKGVRFSPYAYVDTKTDLVFTRDEVEGLLKDPKDHVWRTFAGSGELIKIPYAEYHKRFVYDADFIKDAKISLNKGLGQGTTINNLNEVYPKDSYDFVEYHIAGIDPKVEGMDWRSLRLVFEKIGQDHILVGIIHDQWTP</sequence>
<gene>
    <name evidence="3" type="ORF">PWYN_10725</name>
</gene>
<evidence type="ECO:0000256" key="1">
    <source>
        <dbReference type="SAM" id="MobiDB-lite"/>
    </source>
</evidence>
<dbReference type="eggNOG" id="ENOG502ZBUC">
    <property type="taxonomic scope" value="Bacteria"/>
</dbReference>
<feature type="region of interest" description="Disordered" evidence="1">
    <location>
        <begin position="25"/>
        <end position="78"/>
    </location>
</feature>
<comment type="caution">
    <text evidence="3">The sequence shown here is derived from an EMBL/GenBank/DDBJ whole genome shotgun (WGS) entry which is preliminary data.</text>
</comment>
<feature type="compositionally biased region" description="Polar residues" evidence="1">
    <location>
        <begin position="25"/>
        <end position="37"/>
    </location>
</feature>
<reference evidence="3 4" key="1">
    <citation type="submission" date="2014-08" db="EMBL/GenBank/DDBJ databases">
        <authorList>
            <person name="den Bakker H.C."/>
        </authorList>
    </citation>
    <scope>NUCLEOTIDE SEQUENCE [LARGE SCALE GENOMIC DNA]</scope>
    <source>
        <strain evidence="3 4">DSM 18334</strain>
    </source>
</reference>
<name>A0A098MB37_9BACL</name>
<protein>
    <recommendedName>
        <fullName evidence="5">Lipoprotein</fullName>
    </recommendedName>
</protein>
<dbReference type="AlphaFoldDB" id="A0A098MB37"/>
<evidence type="ECO:0008006" key="5">
    <source>
        <dbReference type="Google" id="ProtNLM"/>
    </source>
</evidence>
<dbReference type="Proteomes" id="UP000029734">
    <property type="component" value="Unassembled WGS sequence"/>
</dbReference>
<keyword evidence="2" id="KW-0732">Signal</keyword>
<organism evidence="3 4">
    <name type="scientific">Paenibacillus wynnii</name>
    <dbReference type="NCBI Taxonomy" id="268407"/>
    <lineage>
        <taxon>Bacteria</taxon>
        <taxon>Bacillati</taxon>
        <taxon>Bacillota</taxon>
        <taxon>Bacilli</taxon>
        <taxon>Bacillales</taxon>
        <taxon>Paenibacillaceae</taxon>
        <taxon>Paenibacillus</taxon>
    </lineage>
</organism>
<feature type="signal peptide" evidence="2">
    <location>
        <begin position="1"/>
        <end position="25"/>
    </location>
</feature>
<keyword evidence="4" id="KW-1185">Reference proteome</keyword>